<keyword evidence="3" id="KW-0678">Repressor</keyword>
<evidence type="ECO:0000256" key="8">
    <source>
        <dbReference type="ARBA" id="ARBA00030117"/>
    </source>
</evidence>
<sequence length="96" mass="10000">MDPIGSKPIAKPGLAPVTPTAPVARVADGVSPQAAETVRSSAVAVTREMAAKPPVDTERVARIKKAVEDGSFPIVPSTIADRLLAFKLNWKPDDAA</sequence>
<keyword evidence="11" id="KW-1185">Reference proteome</keyword>
<dbReference type="NCBIfam" id="TIGR03824">
    <property type="entry name" value="FlgM_jcvi"/>
    <property type="match status" value="1"/>
</dbReference>
<keyword evidence="4" id="KW-1005">Bacterial flagellum biogenesis</keyword>
<dbReference type="RefSeq" id="WP_096343857.1">
    <property type="nucleotide sequence ID" value="NZ_NWMW01000002.1"/>
</dbReference>
<keyword evidence="6" id="KW-0804">Transcription</keyword>
<keyword evidence="5" id="KW-0805">Transcription regulation</keyword>
<comment type="caution">
    <text evidence="10">The sequence shown here is derived from an EMBL/GenBank/DDBJ whole genome shotgun (WGS) entry which is preliminary data.</text>
</comment>
<keyword evidence="10" id="KW-0969">Cilium</keyword>
<evidence type="ECO:0000256" key="3">
    <source>
        <dbReference type="ARBA" id="ARBA00022491"/>
    </source>
</evidence>
<accession>A0A2A4B3X4</accession>
<dbReference type="GO" id="GO:0044781">
    <property type="term" value="P:bacterial-type flagellum organization"/>
    <property type="evidence" value="ECO:0007669"/>
    <property type="project" value="UniProtKB-KW"/>
</dbReference>
<evidence type="ECO:0000313" key="10">
    <source>
        <dbReference type="EMBL" id="PCD02479.1"/>
    </source>
</evidence>
<proteinExistence type="inferred from homology"/>
<evidence type="ECO:0000256" key="2">
    <source>
        <dbReference type="ARBA" id="ARBA00017823"/>
    </source>
</evidence>
<evidence type="ECO:0000259" key="9">
    <source>
        <dbReference type="Pfam" id="PF04316"/>
    </source>
</evidence>
<comment type="function">
    <text evidence="7">Responsible for the coupling of flagellin expression to flagellar assembly by preventing expression of the flagellin genes when a component of the middle class of proteins is defective. It negatively regulates flagellar genes by inhibiting the activity of FliA by directly binding to FliA.</text>
</comment>
<evidence type="ECO:0000256" key="4">
    <source>
        <dbReference type="ARBA" id="ARBA00022795"/>
    </source>
</evidence>
<keyword evidence="10" id="KW-0282">Flagellum</keyword>
<dbReference type="GO" id="GO:0045892">
    <property type="term" value="P:negative regulation of DNA-templated transcription"/>
    <property type="evidence" value="ECO:0007669"/>
    <property type="project" value="InterPro"/>
</dbReference>
<evidence type="ECO:0000256" key="1">
    <source>
        <dbReference type="ARBA" id="ARBA00005322"/>
    </source>
</evidence>
<organism evidence="10 11">
    <name type="scientific">Sphingomonas spermidinifaciens</name>
    <dbReference type="NCBI Taxonomy" id="1141889"/>
    <lineage>
        <taxon>Bacteria</taxon>
        <taxon>Pseudomonadati</taxon>
        <taxon>Pseudomonadota</taxon>
        <taxon>Alphaproteobacteria</taxon>
        <taxon>Sphingomonadales</taxon>
        <taxon>Sphingomonadaceae</taxon>
        <taxon>Sphingomonas</taxon>
    </lineage>
</organism>
<name>A0A2A4B3X4_9SPHN</name>
<protein>
    <recommendedName>
        <fullName evidence="2">Negative regulator of flagellin synthesis</fullName>
    </recommendedName>
    <alternativeName>
        <fullName evidence="8">Anti-sigma-28 factor</fullName>
    </alternativeName>
</protein>
<dbReference type="OrthoDB" id="7392062at2"/>
<gene>
    <name evidence="10" type="primary">flgM</name>
    <name evidence="10" type="ORF">COC42_13755</name>
</gene>
<feature type="domain" description="Anti-sigma-28 factor FlgM C-terminal" evidence="9">
    <location>
        <begin position="44"/>
        <end position="84"/>
    </location>
</feature>
<evidence type="ECO:0000313" key="11">
    <source>
        <dbReference type="Proteomes" id="UP000218366"/>
    </source>
</evidence>
<keyword evidence="10" id="KW-0966">Cell projection</keyword>
<evidence type="ECO:0000256" key="7">
    <source>
        <dbReference type="ARBA" id="ARBA00024739"/>
    </source>
</evidence>
<dbReference type="Proteomes" id="UP000218366">
    <property type="component" value="Unassembled WGS sequence"/>
</dbReference>
<dbReference type="InterPro" id="IPR035890">
    <property type="entry name" value="Anti-sigma-28_factor_FlgM_sf"/>
</dbReference>
<evidence type="ECO:0000256" key="5">
    <source>
        <dbReference type="ARBA" id="ARBA00023015"/>
    </source>
</evidence>
<reference evidence="10 11" key="1">
    <citation type="submission" date="2017-09" db="EMBL/GenBank/DDBJ databases">
        <title>Sphingomonas spermidinifaciens 9NM-10, whole genome shotgun sequence.</title>
        <authorList>
            <person name="Feng G."/>
            <person name="Zhu H."/>
        </authorList>
    </citation>
    <scope>NUCLEOTIDE SEQUENCE [LARGE SCALE GENOMIC DNA]</scope>
    <source>
        <strain evidence="10 11">9NM-10</strain>
    </source>
</reference>
<dbReference type="InterPro" id="IPR031316">
    <property type="entry name" value="FlgM_C"/>
</dbReference>
<dbReference type="SUPFAM" id="SSF101498">
    <property type="entry name" value="Anti-sigma factor FlgM"/>
    <property type="match status" value="1"/>
</dbReference>
<dbReference type="InterPro" id="IPR007412">
    <property type="entry name" value="FlgM"/>
</dbReference>
<comment type="similarity">
    <text evidence="1">Belongs to the FlgM family.</text>
</comment>
<dbReference type="Pfam" id="PF04316">
    <property type="entry name" value="FlgM"/>
    <property type="match status" value="1"/>
</dbReference>
<dbReference type="EMBL" id="NWMW01000002">
    <property type="protein sequence ID" value="PCD02479.1"/>
    <property type="molecule type" value="Genomic_DNA"/>
</dbReference>
<dbReference type="AlphaFoldDB" id="A0A2A4B3X4"/>
<evidence type="ECO:0000256" key="6">
    <source>
        <dbReference type="ARBA" id="ARBA00023163"/>
    </source>
</evidence>